<dbReference type="Proteomes" id="UP000759103">
    <property type="component" value="Unassembled WGS sequence"/>
</dbReference>
<reference evidence="2 3" key="1">
    <citation type="submission" date="2021-07" db="EMBL/GenBank/DDBJ databases">
        <title>Sphingomonas sp.</title>
        <authorList>
            <person name="Feng G."/>
            <person name="Li J."/>
            <person name="Pan M."/>
        </authorList>
    </citation>
    <scope>NUCLEOTIDE SEQUENCE [LARGE SCALE GENOMIC DNA]</scope>
    <source>
        <strain evidence="2 3">RRHST34</strain>
    </source>
</reference>
<dbReference type="RefSeq" id="WP_219748729.1">
    <property type="nucleotide sequence ID" value="NZ_JAHXZN010000003.1"/>
</dbReference>
<feature type="signal peptide" evidence="1">
    <location>
        <begin position="1"/>
        <end position="21"/>
    </location>
</feature>
<accession>A0ABS7BP04</accession>
<proteinExistence type="predicted"/>
<comment type="caution">
    <text evidence="2">The sequence shown here is derived from an EMBL/GenBank/DDBJ whole genome shotgun (WGS) entry which is preliminary data.</text>
</comment>
<dbReference type="EMBL" id="JAHXZN010000003">
    <property type="protein sequence ID" value="MBW6531337.1"/>
    <property type="molecule type" value="Genomic_DNA"/>
</dbReference>
<gene>
    <name evidence="2" type="ORF">KZ820_11385</name>
</gene>
<keyword evidence="1" id="KW-0732">Signal</keyword>
<name>A0ABS7BP04_9SPHN</name>
<evidence type="ECO:0000313" key="2">
    <source>
        <dbReference type="EMBL" id="MBW6531337.1"/>
    </source>
</evidence>
<evidence type="ECO:0000313" key="3">
    <source>
        <dbReference type="Proteomes" id="UP000759103"/>
    </source>
</evidence>
<protein>
    <submittedName>
        <fullName evidence="2">Uncharacterized protein</fullName>
    </submittedName>
</protein>
<keyword evidence="3" id="KW-1185">Reference proteome</keyword>
<organism evidence="2 3">
    <name type="scientific">Sphingomonas citri</name>
    <dbReference type="NCBI Taxonomy" id="2862499"/>
    <lineage>
        <taxon>Bacteria</taxon>
        <taxon>Pseudomonadati</taxon>
        <taxon>Pseudomonadota</taxon>
        <taxon>Alphaproteobacteria</taxon>
        <taxon>Sphingomonadales</taxon>
        <taxon>Sphingomonadaceae</taxon>
        <taxon>Sphingomonas</taxon>
    </lineage>
</organism>
<feature type="chain" id="PRO_5046153389" evidence="1">
    <location>
        <begin position="22"/>
        <end position="157"/>
    </location>
</feature>
<evidence type="ECO:0000256" key="1">
    <source>
        <dbReference type="SAM" id="SignalP"/>
    </source>
</evidence>
<sequence length="157" mass="17183">MPQRFLPVLTLLLTAPLAVSARAPDPGWAGVQYAQLTIHERLIIRIPRVAPAPRGARVVTPAAVEWQEKRGPECLRVTALTGAAIDTKGDVDLVIEGARRIRAKLDDDCPTLDFYAGFYLRPTSDGQICAGRDAIRSRSGALCPISKFRTLVPKKRK</sequence>